<keyword evidence="6 8" id="KW-0472">Membrane</keyword>
<feature type="transmembrane region" description="Helical" evidence="8">
    <location>
        <begin position="326"/>
        <end position="345"/>
    </location>
</feature>
<dbReference type="Pfam" id="PF01757">
    <property type="entry name" value="Acyl_transf_3"/>
    <property type="match status" value="1"/>
</dbReference>
<evidence type="ECO:0000256" key="3">
    <source>
        <dbReference type="ARBA" id="ARBA00022679"/>
    </source>
</evidence>
<evidence type="ECO:0000313" key="11">
    <source>
        <dbReference type="Proteomes" id="UP001549037"/>
    </source>
</evidence>
<evidence type="ECO:0000313" key="10">
    <source>
        <dbReference type="EMBL" id="MET3634334.1"/>
    </source>
</evidence>
<dbReference type="InterPro" id="IPR050879">
    <property type="entry name" value="Acyltransferase_3"/>
</dbReference>
<keyword evidence="7" id="KW-0012">Acyltransferase</keyword>
<keyword evidence="11" id="KW-1185">Reference proteome</keyword>
<feature type="transmembrane region" description="Helical" evidence="8">
    <location>
        <begin position="195"/>
        <end position="216"/>
    </location>
</feature>
<feature type="transmembrane region" description="Helical" evidence="8">
    <location>
        <begin position="293"/>
        <end position="314"/>
    </location>
</feature>
<protein>
    <submittedName>
        <fullName evidence="10">Peptidoglycan/LPS O-acetylase OafA/YrhL</fullName>
    </submittedName>
</protein>
<dbReference type="PANTHER" id="PTHR23028:SF53">
    <property type="entry name" value="ACYL_TRANSF_3 DOMAIN-CONTAINING PROTEIN"/>
    <property type="match status" value="1"/>
</dbReference>
<dbReference type="SUPFAM" id="SSF52266">
    <property type="entry name" value="SGNH hydrolase"/>
    <property type="match status" value="1"/>
</dbReference>
<feature type="transmembrane region" description="Helical" evidence="8">
    <location>
        <begin position="7"/>
        <end position="23"/>
    </location>
</feature>
<feature type="transmembrane region" description="Helical" evidence="8">
    <location>
        <begin position="134"/>
        <end position="154"/>
    </location>
</feature>
<feature type="transmembrane region" description="Helical" evidence="8">
    <location>
        <begin position="166"/>
        <end position="189"/>
    </location>
</feature>
<feature type="domain" description="Acyltransferase 3" evidence="9">
    <location>
        <begin position="4"/>
        <end position="341"/>
    </location>
</feature>
<reference evidence="10 11" key="1">
    <citation type="submission" date="2024-06" db="EMBL/GenBank/DDBJ databases">
        <title>Genomic Encyclopedia of Type Strains, Phase IV (KMG-IV): sequencing the most valuable type-strain genomes for metagenomic binning, comparative biology and taxonomic classification.</title>
        <authorList>
            <person name="Goeker M."/>
        </authorList>
    </citation>
    <scope>NUCLEOTIDE SEQUENCE [LARGE SCALE GENOMIC DNA]</scope>
    <source>
        <strain evidence="10 11">DSM 28302</strain>
    </source>
</reference>
<dbReference type="InterPro" id="IPR002656">
    <property type="entry name" value="Acyl_transf_3_dom"/>
</dbReference>
<feature type="transmembrane region" description="Helical" evidence="8">
    <location>
        <begin position="366"/>
        <end position="384"/>
    </location>
</feature>
<name>A0ABV2JEY9_9STRE</name>
<comment type="caution">
    <text evidence="10">The sequence shown here is derived from an EMBL/GenBank/DDBJ whole genome shotgun (WGS) entry which is preliminary data.</text>
</comment>
<feature type="transmembrane region" description="Helical" evidence="8">
    <location>
        <begin position="261"/>
        <end position="281"/>
    </location>
</feature>
<dbReference type="EMBL" id="JBEPLN010000013">
    <property type="protein sequence ID" value="MET3634334.1"/>
    <property type="molecule type" value="Genomic_DNA"/>
</dbReference>
<feature type="transmembrane region" description="Helical" evidence="8">
    <location>
        <begin position="237"/>
        <end position="255"/>
    </location>
</feature>
<accession>A0ABV2JEY9</accession>
<evidence type="ECO:0000256" key="6">
    <source>
        <dbReference type="ARBA" id="ARBA00023136"/>
    </source>
</evidence>
<evidence type="ECO:0000256" key="2">
    <source>
        <dbReference type="ARBA" id="ARBA00022475"/>
    </source>
</evidence>
<organism evidence="10 11">
    <name type="scientific">Streptococcus porcorum</name>
    <dbReference type="NCBI Taxonomy" id="701526"/>
    <lineage>
        <taxon>Bacteria</taxon>
        <taxon>Bacillati</taxon>
        <taxon>Bacillota</taxon>
        <taxon>Bacilli</taxon>
        <taxon>Lactobacillales</taxon>
        <taxon>Streptococcaceae</taxon>
        <taxon>Streptococcus</taxon>
    </lineage>
</organism>
<evidence type="ECO:0000256" key="4">
    <source>
        <dbReference type="ARBA" id="ARBA00022692"/>
    </source>
</evidence>
<sequence length="600" mass="68334">MRIKWFSFVRITGLLLVLLYHFFKKQFPGGFIGVDIFFTFSGYLITALLLDEYSRNHKIDIIGFFRRRFYRIVPPMVLMVLITLPFTLLIKTDFRAGIGNQIAATFGFMTNVYEIMTGGNYEAQFIPHLFVHTWSLAIEVHFYIFWGLLLWFLGKRVKNSNQYRGAVFIVSSGLFLAGFLAMFISSLFVHNFSSIYFSTWTHSFPFFLGSVFATMTGIQNTTKRFKKNVRLWKTSRVVTYVLGSFALLFLLSLILDFDHLFTYLFGFVLSSLFASVMIYSCRVLSDQTSIKEPAFVTYLADTSYGVYLFHWPFYVIFSQMLSNTQAVMVTVLLSYLFATLSFYVLEPLIAGKSSHLFRWDFDLRPYSKWIYTSFAALGVLMLFLTTVSPKMGEFETNLLVSSLNQSNDQMRQTRNLADKENIGKTGSQVLIIGDSVALSSSGALSQYLPNAQQDSAVSRNFDLAFDIFENHIKNETLPETVVIAVGVNSVYDYKDDTQQFIDALPKGHHLVFVTPYNGKENQAAVKEARDYELTLAKKYNYITIADWYKVAVDHPEIWPGTDGVHYKDNGSDDSEGGKLYAQTLQAALKKAAKAPAKGEK</sequence>
<dbReference type="InterPro" id="IPR036514">
    <property type="entry name" value="SGNH_hydro_sf"/>
</dbReference>
<comment type="subcellular location">
    <subcellularLocation>
        <location evidence="1">Cell membrane</location>
        <topology evidence="1">Multi-pass membrane protein</topology>
    </subcellularLocation>
</comment>
<evidence type="ECO:0000256" key="7">
    <source>
        <dbReference type="ARBA" id="ARBA00023315"/>
    </source>
</evidence>
<evidence type="ECO:0000256" key="8">
    <source>
        <dbReference type="SAM" id="Phobius"/>
    </source>
</evidence>
<keyword evidence="3" id="KW-0808">Transferase</keyword>
<keyword evidence="4 8" id="KW-0812">Transmembrane</keyword>
<dbReference type="PANTHER" id="PTHR23028">
    <property type="entry name" value="ACETYLTRANSFERASE"/>
    <property type="match status" value="1"/>
</dbReference>
<dbReference type="RefSeq" id="WP_354368605.1">
    <property type="nucleotide sequence ID" value="NZ_JBEPLN010000013.1"/>
</dbReference>
<evidence type="ECO:0000256" key="5">
    <source>
        <dbReference type="ARBA" id="ARBA00022989"/>
    </source>
</evidence>
<keyword evidence="2" id="KW-1003">Cell membrane</keyword>
<proteinExistence type="predicted"/>
<feature type="transmembrane region" description="Helical" evidence="8">
    <location>
        <begin position="69"/>
        <end position="90"/>
    </location>
</feature>
<feature type="transmembrane region" description="Helical" evidence="8">
    <location>
        <begin position="29"/>
        <end position="49"/>
    </location>
</feature>
<gene>
    <name evidence="10" type="ORF">ABID28_000977</name>
</gene>
<dbReference type="Gene3D" id="3.40.50.1110">
    <property type="entry name" value="SGNH hydrolase"/>
    <property type="match status" value="1"/>
</dbReference>
<dbReference type="Proteomes" id="UP001549037">
    <property type="component" value="Unassembled WGS sequence"/>
</dbReference>
<keyword evidence="5 8" id="KW-1133">Transmembrane helix</keyword>
<evidence type="ECO:0000256" key="1">
    <source>
        <dbReference type="ARBA" id="ARBA00004651"/>
    </source>
</evidence>
<evidence type="ECO:0000259" key="9">
    <source>
        <dbReference type="Pfam" id="PF01757"/>
    </source>
</evidence>